<gene>
    <name evidence="2" type="ORF">KK078_06820</name>
</gene>
<evidence type="ECO:0000313" key="2">
    <source>
        <dbReference type="EMBL" id="MBT1686261.1"/>
    </source>
</evidence>
<accession>A0AAP2D7Y2</accession>
<dbReference type="SUPFAM" id="SSF54593">
    <property type="entry name" value="Glyoxalase/Bleomycin resistance protein/Dihydroxybiphenyl dioxygenase"/>
    <property type="match status" value="1"/>
</dbReference>
<dbReference type="InterPro" id="IPR028973">
    <property type="entry name" value="PhnB-like"/>
</dbReference>
<dbReference type="Gene3D" id="3.10.180.10">
    <property type="entry name" value="2,3-Dihydroxybiphenyl 1,2-Dioxygenase, domain 1"/>
    <property type="match status" value="1"/>
</dbReference>
<proteinExistence type="predicted"/>
<dbReference type="PIRSF" id="PIRSF021700">
    <property type="entry name" value="3_dmu_93_MTrfase"/>
    <property type="match status" value="1"/>
</dbReference>
<feature type="domain" description="PhnB-like" evidence="1">
    <location>
        <begin position="8"/>
        <end position="121"/>
    </location>
</feature>
<dbReference type="AlphaFoldDB" id="A0AAP2D7Y2"/>
<organism evidence="2 3">
    <name type="scientific">Dawidia soli</name>
    <dbReference type="NCBI Taxonomy" id="2782352"/>
    <lineage>
        <taxon>Bacteria</taxon>
        <taxon>Pseudomonadati</taxon>
        <taxon>Bacteroidota</taxon>
        <taxon>Cytophagia</taxon>
        <taxon>Cytophagales</taxon>
        <taxon>Chryseotaleaceae</taxon>
        <taxon>Dawidia</taxon>
    </lineage>
</organism>
<dbReference type="EMBL" id="JAHESC010000007">
    <property type="protein sequence ID" value="MBT1686261.1"/>
    <property type="molecule type" value="Genomic_DNA"/>
</dbReference>
<dbReference type="PANTHER" id="PTHR33990">
    <property type="entry name" value="PROTEIN YJDN-RELATED"/>
    <property type="match status" value="1"/>
</dbReference>
<sequence length="161" mass="18250">MSMVATNQKIVPFLWFNGKAEEAMKLYTSLFANSTIEAIKKWDEGSGFRGVMVGTIVIDGLRVNMFDAGPDFTFSEAVSFFVTCKDQEEVDKYWNALTRDGGEESQCGWLKDKFGFSWQIVPAFMIDKINNGEPKRLGQLMQAMMKMRKLIVADLEAAYNK</sequence>
<evidence type="ECO:0000259" key="1">
    <source>
        <dbReference type="Pfam" id="PF06983"/>
    </source>
</evidence>
<evidence type="ECO:0000313" key="3">
    <source>
        <dbReference type="Proteomes" id="UP001319180"/>
    </source>
</evidence>
<dbReference type="InterPro" id="IPR029068">
    <property type="entry name" value="Glyas_Bleomycin-R_OHBP_Dase"/>
</dbReference>
<dbReference type="CDD" id="cd06588">
    <property type="entry name" value="PhnB_like"/>
    <property type="match status" value="1"/>
</dbReference>
<dbReference type="InterPro" id="IPR009725">
    <property type="entry name" value="3_dmu_93_MTrfase"/>
</dbReference>
<protein>
    <submittedName>
        <fullName evidence="2">VOC family protein</fullName>
    </submittedName>
</protein>
<comment type="caution">
    <text evidence="2">The sequence shown here is derived from an EMBL/GenBank/DDBJ whole genome shotgun (WGS) entry which is preliminary data.</text>
</comment>
<dbReference type="Pfam" id="PF06983">
    <property type="entry name" value="3-dmu-9_3-mt"/>
    <property type="match status" value="1"/>
</dbReference>
<keyword evidence="3" id="KW-1185">Reference proteome</keyword>
<reference evidence="2 3" key="1">
    <citation type="submission" date="2021-05" db="EMBL/GenBank/DDBJ databases">
        <title>A Polyphasic approach of four new species of the genus Ohtaekwangia: Ohtaekwangia histidinii sp. nov., Ohtaekwangia cretensis sp. nov., Ohtaekwangia indiensis sp. nov., Ohtaekwangia reichenbachii sp. nov. from diverse environment.</title>
        <authorList>
            <person name="Octaviana S."/>
        </authorList>
    </citation>
    <scope>NUCLEOTIDE SEQUENCE [LARGE SCALE GENOMIC DNA]</scope>
    <source>
        <strain evidence="2 3">PWU37</strain>
    </source>
</reference>
<dbReference type="Proteomes" id="UP001319180">
    <property type="component" value="Unassembled WGS sequence"/>
</dbReference>
<dbReference type="RefSeq" id="WP_254089502.1">
    <property type="nucleotide sequence ID" value="NZ_JAHESC010000007.1"/>
</dbReference>
<name>A0AAP2D7Y2_9BACT</name>